<evidence type="ECO:0000313" key="3">
    <source>
        <dbReference type="Proteomes" id="UP000477722"/>
    </source>
</evidence>
<evidence type="ECO:0000259" key="1">
    <source>
        <dbReference type="PROSITE" id="PS50943"/>
    </source>
</evidence>
<organism evidence="2 3">
    <name type="scientific">Streptomyces boncukensis</name>
    <dbReference type="NCBI Taxonomy" id="2711219"/>
    <lineage>
        <taxon>Bacteria</taxon>
        <taxon>Bacillati</taxon>
        <taxon>Actinomycetota</taxon>
        <taxon>Actinomycetes</taxon>
        <taxon>Kitasatosporales</taxon>
        <taxon>Streptomycetaceae</taxon>
        <taxon>Streptomyces</taxon>
    </lineage>
</organism>
<dbReference type="AlphaFoldDB" id="A0A6G4WVN0"/>
<evidence type="ECO:0000313" key="2">
    <source>
        <dbReference type="EMBL" id="NGO69168.1"/>
    </source>
</evidence>
<dbReference type="InterPro" id="IPR001387">
    <property type="entry name" value="Cro/C1-type_HTH"/>
</dbReference>
<dbReference type="Pfam" id="PF01381">
    <property type="entry name" value="HTH_3"/>
    <property type="match status" value="1"/>
</dbReference>
<keyword evidence="3" id="KW-1185">Reference proteome</keyword>
<dbReference type="CDD" id="cd00093">
    <property type="entry name" value="HTH_XRE"/>
    <property type="match status" value="1"/>
</dbReference>
<name>A0A6G4WVN0_9ACTN</name>
<feature type="domain" description="HTH cro/C1-type" evidence="1">
    <location>
        <begin position="3"/>
        <end position="46"/>
    </location>
</feature>
<reference evidence="2 3" key="1">
    <citation type="submission" date="2020-02" db="EMBL/GenBank/DDBJ databases">
        <title>Whole-genome analyses of novel actinobacteria.</title>
        <authorList>
            <person name="Sahin N."/>
            <person name="Tatar D."/>
        </authorList>
    </citation>
    <scope>NUCLEOTIDE SEQUENCE [LARGE SCALE GENOMIC DNA]</scope>
    <source>
        <strain evidence="2 3">SB3404</strain>
    </source>
</reference>
<dbReference type="Proteomes" id="UP000477722">
    <property type="component" value="Unassembled WGS sequence"/>
</dbReference>
<dbReference type="Gene3D" id="1.10.260.40">
    <property type="entry name" value="lambda repressor-like DNA-binding domains"/>
    <property type="match status" value="1"/>
</dbReference>
<dbReference type="InterPro" id="IPR010982">
    <property type="entry name" value="Lambda_DNA-bd_dom_sf"/>
</dbReference>
<accession>A0A6G4WVN0</accession>
<dbReference type="EMBL" id="JAAKZZ010000100">
    <property type="protein sequence ID" value="NGO69168.1"/>
    <property type="molecule type" value="Genomic_DNA"/>
</dbReference>
<sequence length="67" mass="7825">MGLTAFAARIDVSPSWLSRIERDRANPSPDLLRRIAMELNRERHVRVAIAEITRPDMRRDEHLPADY</sequence>
<gene>
    <name evidence="2" type="ORF">G5C65_12535</name>
</gene>
<protein>
    <submittedName>
        <fullName evidence="2">Helix-turn-helix transcriptional regulator</fullName>
    </submittedName>
</protein>
<dbReference type="PROSITE" id="PS50943">
    <property type="entry name" value="HTH_CROC1"/>
    <property type="match status" value="1"/>
</dbReference>
<proteinExistence type="predicted"/>
<comment type="caution">
    <text evidence="2">The sequence shown here is derived from an EMBL/GenBank/DDBJ whole genome shotgun (WGS) entry which is preliminary data.</text>
</comment>
<dbReference type="SUPFAM" id="SSF47413">
    <property type="entry name" value="lambda repressor-like DNA-binding domains"/>
    <property type="match status" value="1"/>
</dbReference>
<dbReference type="GO" id="GO:0003677">
    <property type="term" value="F:DNA binding"/>
    <property type="evidence" value="ECO:0007669"/>
    <property type="project" value="InterPro"/>
</dbReference>